<dbReference type="OrthoDB" id="10539112at2759"/>
<dbReference type="PANTHER" id="PTHR35882">
    <property type="entry name" value="PELA"/>
    <property type="match status" value="1"/>
</dbReference>
<dbReference type="InterPro" id="IPR017853">
    <property type="entry name" value="GH"/>
</dbReference>
<evidence type="ECO:0000313" key="3">
    <source>
        <dbReference type="Proteomes" id="UP000186922"/>
    </source>
</evidence>
<comment type="caution">
    <text evidence="2">The sequence shown here is derived from an EMBL/GenBank/DDBJ whole genome shotgun (WGS) entry which is preliminary data.</text>
</comment>
<dbReference type="AlphaFoldDB" id="A0A1D1W5I5"/>
<proteinExistence type="predicted"/>
<keyword evidence="3" id="KW-1185">Reference proteome</keyword>
<dbReference type="EMBL" id="BDGG01000018">
    <property type="protein sequence ID" value="GAV08546.1"/>
    <property type="molecule type" value="Genomic_DNA"/>
</dbReference>
<dbReference type="Proteomes" id="UP000186922">
    <property type="component" value="Unassembled WGS sequence"/>
</dbReference>
<accession>A0A1D1W5I5</accession>
<reference evidence="2 3" key="1">
    <citation type="journal article" date="2016" name="Nat. Commun.">
        <title>Extremotolerant tardigrade genome and improved radiotolerance of human cultured cells by tardigrade-unique protein.</title>
        <authorList>
            <person name="Hashimoto T."/>
            <person name="Horikawa D.D."/>
            <person name="Saito Y."/>
            <person name="Kuwahara H."/>
            <person name="Kozuka-Hata H."/>
            <person name="Shin-I T."/>
            <person name="Minakuchi Y."/>
            <person name="Ohishi K."/>
            <person name="Motoyama A."/>
            <person name="Aizu T."/>
            <person name="Enomoto A."/>
            <person name="Kondo K."/>
            <person name="Tanaka S."/>
            <person name="Hara Y."/>
            <person name="Koshikawa S."/>
            <person name="Sagara H."/>
            <person name="Miura T."/>
            <person name="Yokobori S."/>
            <person name="Miyagawa K."/>
            <person name="Suzuki Y."/>
            <person name="Kubo T."/>
            <person name="Oyama M."/>
            <person name="Kohara Y."/>
            <person name="Fujiyama A."/>
            <person name="Arakawa K."/>
            <person name="Katayama T."/>
            <person name="Toyoda A."/>
            <person name="Kunieda T."/>
        </authorList>
    </citation>
    <scope>NUCLEOTIDE SEQUENCE [LARGE SCALE GENOMIC DNA]</scope>
    <source>
        <strain evidence="2 3">YOKOZUNA-1</strain>
    </source>
</reference>
<dbReference type="InterPro" id="IPR013785">
    <property type="entry name" value="Aldolase_TIM"/>
</dbReference>
<feature type="domain" description="Glycoside-hydrolase family GH114 TIM-barrel" evidence="1">
    <location>
        <begin position="107"/>
        <end position="337"/>
    </location>
</feature>
<dbReference type="PANTHER" id="PTHR35882:SF2">
    <property type="entry name" value="PELA"/>
    <property type="match status" value="1"/>
</dbReference>
<evidence type="ECO:0000313" key="2">
    <source>
        <dbReference type="EMBL" id="GAV08546.1"/>
    </source>
</evidence>
<evidence type="ECO:0000259" key="1">
    <source>
        <dbReference type="Pfam" id="PF03537"/>
    </source>
</evidence>
<organism evidence="2 3">
    <name type="scientific">Ramazzottius varieornatus</name>
    <name type="common">Water bear</name>
    <name type="synonym">Tardigrade</name>
    <dbReference type="NCBI Taxonomy" id="947166"/>
    <lineage>
        <taxon>Eukaryota</taxon>
        <taxon>Metazoa</taxon>
        <taxon>Ecdysozoa</taxon>
        <taxon>Tardigrada</taxon>
        <taxon>Eutardigrada</taxon>
        <taxon>Parachela</taxon>
        <taxon>Hypsibioidea</taxon>
        <taxon>Ramazzottiidae</taxon>
        <taxon>Ramazzottius</taxon>
    </lineage>
</organism>
<name>A0A1D1W5I5_RAMVA</name>
<sequence>MKSSSRWRFTLPNLFRTIFLFALGFLSLVESQLRFSTISPSWQNRAAVGFNNDSSVDRQIAHFPFPPATWSPFATPATSWSWANNPQPGFMLQSSNISYNSLLNSNQTYYIIEPSTSPLKREQIADLRTRGKIVLARLSIGQADRSLPYWQAQWADRPPEFLDQEDQTRPGHFRVMFWRPQWQRMILRYMRERVAPLGFSGLLLDGADSYQYFTEDHPQGRDDMINLIRTTRDQASALGGNQVIIVNNAEDLYSSSQFRSMVDGLATESTWFANDTDLSLSNPQQVENVLRLLRQARRDGKVVLAADYPSRSDNICTFYDRCTAEGFLCLATDYNLTGAIRVCDRRPSTPWSQSGRPQMNYSIIPRYNAGFSLQTSIASLCMSLFAILALTN</sequence>
<dbReference type="InterPro" id="IPR004352">
    <property type="entry name" value="GH114_TIM-barrel"/>
</dbReference>
<dbReference type="Pfam" id="PF03537">
    <property type="entry name" value="Glyco_hydro_114"/>
    <property type="match status" value="1"/>
</dbReference>
<dbReference type="SUPFAM" id="SSF51445">
    <property type="entry name" value="(Trans)glycosidases"/>
    <property type="match status" value="1"/>
</dbReference>
<protein>
    <recommendedName>
        <fullName evidence="1">Glycoside-hydrolase family GH114 TIM-barrel domain-containing protein</fullName>
    </recommendedName>
</protein>
<dbReference type="Gene3D" id="3.20.20.70">
    <property type="entry name" value="Aldolase class I"/>
    <property type="match status" value="1"/>
</dbReference>
<dbReference type="InterPro" id="IPR016062">
    <property type="entry name" value="TM1410-rel"/>
</dbReference>
<dbReference type="PRINTS" id="PR01545">
    <property type="entry name" value="THEMAYE10DUF"/>
</dbReference>
<gene>
    <name evidence="2" type="primary">RvY_18219-1</name>
    <name evidence="2" type="synonym">RvY_18219.1</name>
    <name evidence="2" type="ORF">RvY_18219</name>
</gene>